<evidence type="ECO:0000259" key="3">
    <source>
        <dbReference type="Pfam" id="PF18998"/>
    </source>
</evidence>
<dbReference type="Proteomes" id="UP000011682">
    <property type="component" value="Unassembled WGS sequence"/>
</dbReference>
<evidence type="ECO:0000256" key="1">
    <source>
        <dbReference type="SAM" id="MobiDB-lite"/>
    </source>
</evidence>
<dbReference type="InterPro" id="IPR051172">
    <property type="entry name" value="Chlamydia_OmcB"/>
</dbReference>
<protein>
    <recommendedName>
        <fullName evidence="7">DUF11 domain-containing protein</fullName>
    </recommendedName>
</protein>
<dbReference type="InterPro" id="IPR044060">
    <property type="entry name" value="Bacterial_rp_domain"/>
</dbReference>
<evidence type="ECO:0000313" key="5">
    <source>
        <dbReference type="EMBL" id="EPX55740.1"/>
    </source>
</evidence>
<dbReference type="Pfam" id="PF18998">
    <property type="entry name" value="Flg_new_2"/>
    <property type="match status" value="1"/>
</dbReference>
<feature type="domain" description="Choice-of-anchor A" evidence="4">
    <location>
        <begin position="711"/>
        <end position="946"/>
    </location>
</feature>
<evidence type="ECO:0008006" key="7">
    <source>
        <dbReference type="Google" id="ProtNLM"/>
    </source>
</evidence>
<gene>
    <name evidence="5" type="ORF">D187_008301</name>
</gene>
<evidence type="ECO:0000259" key="4">
    <source>
        <dbReference type="Pfam" id="PF20597"/>
    </source>
</evidence>
<evidence type="ECO:0000313" key="6">
    <source>
        <dbReference type="Proteomes" id="UP000011682"/>
    </source>
</evidence>
<dbReference type="PANTHER" id="PTHR34819">
    <property type="entry name" value="LARGE CYSTEINE-RICH PERIPLASMIC PROTEIN OMCB"/>
    <property type="match status" value="1"/>
</dbReference>
<dbReference type="Pfam" id="PF01345">
    <property type="entry name" value="DUF11"/>
    <property type="match status" value="2"/>
</dbReference>
<dbReference type="EMBL" id="ANAH02000069">
    <property type="protein sequence ID" value="EPX55740.1"/>
    <property type="molecule type" value="Genomic_DNA"/>
</dbReference>
<organism evidence="5 6">
    <name type="scientific">Cystobacter fuscus (strain ATCC 25194 / DSM 2262 / NBRC 100088 / M29)</name>
    <dbReference type="NCBI Taxonomy" id="1242864"/>
    <lineage>
        <taxon>Bacteria</taxon>
        <taxon>Pseudomonadati</taxon>
        <taxon>Myxococcota</taxon>
        <taxon>Myxococcia</taxon>
        <taxon>Myxococcales</taxon>
        <taxon>Cystobacterineae</taxon>
        <taxon>Archangiaceae</taxon>
        <taxon>Cystobacter</taxon>
    </lineage>
</organism>
<reference evidence="5" key="1">
    <citation type="submission" date="2013-05" db="EMBL/GenBank/DDBJ databases">
        <title>Genome assembly of Cystobacter fuscus DSM 2262.</title>
        <authorList>
            <person name="Sharma G."/>
            <person name="Khatri I."/>
            <person name="Kaur C."/>
            <person name="Mayilraj S."/>
            <person name="Subramanian S."/>
        </authorList>
    </citation>
    <scope>NUCLEOTIDE SEQUENCE [LARGE SCALE GENOMIC DNA]</scope>
    <source>
        <strain evidence="5">DSM 2262</strain>
    </source>
</reference>
<dbReference type="NCBIfam" id="TIGR01451">
    <property type="entry name" value="B_ant_repeat"/>
    <property type="match status" value="2"/>
</dbReference>
<sequence length="957" mass="98913">MIPRRTHSVVRPVFFVFALGLLHWGCTTRLDEQKERSPPKHSVGQTRAPLVGNGDFENGDLSNWTVGTHYNPGLSAVPPTSLSDLSLLGTGAHLTFAVNGAPETQIPVGLSAGSTLRYPRYGQWAAVVNQNGSSNNTNSLSQTFRITNSDIDPADGKFHLRFALAPVFEDPGHLARDQPYFYVVVHNTTRNKQLFSKFEYSNQPGVPWKTDPSSQVLYTDWKIFDFAPNAADIDVGDQLELTVVAAGCSQGGHFGHVYVDGFGAFLPGLSISASAPSQANAGDALTYTYLVSNSGPDTATHVIVDQPLPANTTFVGLNAPGAVCTVPAVGAQGTVSCDLGTLNPAASTTFQLTVRIDPGATGTVSNGNYTVRDDRTSALLGPLVETLITQGMVFADLAITKSDGVAAAGWGQTLQYLIEVTNHGPAAVNDAHVMDTLPAQLTSATWTCTASHGGVCATPTGTDDIDAKVHLPVNGKAIFSLSATVVSGSGTGRLSNLASVTVPEGVIDNDSTNNQGVDTDSIGNLHLLTVSKDPASSGTGLVVTSPAAISCDAACARATAQFLEGTLVSVTATAAPGDTFVGWTGACTGSANPCDVTITADTVLTALFTSPRAPTGSTCSSATNCLSGSCVDGVCCNTSCTEQCMACNVPGSVGTCSPVTGAPVGDRPACAAGDSVCGGSCDGTGASCSHPTSNIVVRQPTTGACCLNVDLNDYNLFLREDYSGGHDVVGKVAAGGNITLTNFSVGWGLPGNDISNTLVAGGLLTLSRGGVWGDARYAGGYSTNQSVVFPRGHAAQGAPIDFATRFDELRDLSSRLDRIPANGSTSRESWGGLMLNGTHPVLNVFDMSASAFTRATLFELHAPAGSFVVVNVRGASATLSRFAMLFSGGIDLHRVLFNFVDATSIDASSIGIQGTVLAPNARVTFNDGAWDGGIYALSLTGDAEGHINPLQDHQLCP</sequence>
<dbReference type="InterPro" id="IPR047589">
    <property type="entry name" value="DUF11_rpt"/>
</dbReference>
<dbReference type="InterPro" id="IPR001434">
    <property type="entry name" value="OmcB-like_DUF11"/>
</dbReference>
<feature type="domain" description="DUF11" evidence="2">
    <location>
        <begin position="396"/>
        <end position="515"/>
    </location>
</feature>
<feature type="region of interest" description="Disordered" evidence="1">
    <location>
        <begin position="31"/>
        <end position="54"/>
    </location>
</feature>
<dbReference type="InterPro" id="IPR013378">
    <property type="entry name" value="InlB-like_B-rpt"/>
</dbReference>
<dbReference type="NCBIfam" id="TIGR02543">
    <property type="entry name" value="List_Bact_rpt"/>
    <property type="match status" value="1"/>
</dbReference>
<dbReference type="NCBIfam" id="TIGR04215">
    <property type="entry name" value="choice_anch_A"/>
    <property type="match status" value="1"/>
</dbReference>
<dbReference type="PANTHER" id="PTHR34819:SF5">
    <property type="entry name" value="CONSERVED REPEAT DOMAIN PROTEIN"/>
    <property type="match status" value="1"/>
</dbReference>
<accession>S9NU88</accession>
<dbReference type="InterPro" id="IPR013783">
    <property type="entry name" value="Ig-like_fold"/>
</dbReference>
<dbReference type="OrthoDB" id="5480856at2"/>
<name>S9NU88_CYSF2</name>
<dbReference type="Gene3D" id="2.60.40.10">
    <property type="entry name" value="Immunoglobulins"/>
    <property type="match status" value="1"/>
</dbReference>
<dbReference type="Pfam" id="PF20597">
    <property type="entry name" value="pAdhesive_15"/>
    <property type="match status" value="1"/>
</dbReference>
<feature type="domain" description="DUF11" evidence="2">
    <location>
        <begin position="271"/>
        <end position="366"/>
    </location>
</feature>
<feature type="domain" description="Bacterial repeat" evidence="3">
    <location>
        <begin position="560"/>
        <end position="609"/>
    </location>
</feature>
<dbReference type="eggNOG" id="COG1361">
    <property type="taxonomic scope" value="Bacteria"/>
</dbReference>
<dbReference type="AlphaFoldDB" id="S9NU88"/>
<proteinExistence type="predicted"/>
<comment type="caution">
    <text evidence="5">The sequence shown here is derived from an EMBL/GenBank/DDBJ whole genome shotgun (WGS) entry which is preliminary data.</text>
</comment>
<dbReference type="InterPro" id="IPR026588">
    <property type="entry name" value="Choice_anch_A"/>
</dbReference>
<evidence type="ECO:0000259" key="2">
    <source>
        <dbReference type="Pfam" id="PF01345"/>
    </source>
</evidence>
<keyword evidence="6" id="KW-1185">Reference proteome</keyword>